<sequence length="104" mass="10978">MHSLVLYITLIVDLVVSLYICSPLAVLGLGPVGSAARRWSRRGLPPTDTLTRVGVPTAWETHWGMRGFGWGFGGLVRCVSVSVVCVCVEGSDALGGSESYLALG</sequence>
<evidence type="ECO:0000313" key="2">
    <source>
        <dbReference type="EMBL" id="KAF0324000.1"/>
    </source>
</evidence>
<name>A0A8H3WCU9_9PEZI</name>
<reference evidence="2 3" key="1">
    <citation type="submission" date="2019-12" db="EMBL/GenBank/DDBJ databases">
        <title>A genome sequence resource for the geographically widespread anthracnose pathogen Colletotrichum asianum.</title>
        <authorList>
            <person name="Meng Y."/>
        </authorList>
    </citation>
    <scope>NUCLEOTIDE SEQUENCE [LARGE SCALE GENOMIC DNA]</scope>
    <source>
        <strain evidence="2 3">ICMP 18580</strain>
    </source>
</reference>
<comment type="caution">
    <text evidence="2">The sequence shown here is derived from an EMBL/GenBank/DDBJ whole genome shotgun (WGS) entry which is preliminary data.</text>
</comment>
<evidence type="ECO:0000313" key="3">
    <source>
        <dbReference type="Proteomes" id="UP000434172"/>
    </source>
</evidence>
<proteinExistence type="predicted"/>
<keyword evidence="1" id="KW-1133">Transmembrane helix</keyword>
<gene>
    <name evidence="2" type="ORF">GQ607_008705</name>
</gene>
<keyword evidence="1" id="KW-0812">Transmembrane</keyword>
<dbReference type="EMBL" id="WOWK01000047">
    <property type="protein sequence ID" value="KAF0324000.1"/>
    <property type="molecule type" value="Genomic_DNA"/>
</dbReference>
<organism evidence="2 3">
    <name type="scientific">Colletotrichum asianum</name>
    <dbReference type="NCBI Taxonomy" id="702518"/>
    <lineage>
        <taxon>Eukaryota</taxon>
        <taxon>Fungi</taxon>
        <taxon>Dikarya</taxon>
        <taxon>Ascomycota</taxon>
        <taxon>Pezizomycotina</taxon>
        <taxon>Sordariomycetes</taxon>
        <taxon>Hypocreomycetidae</taxon>
        <taxon>Glomerellales</taxon>
        <taxon>Glomerellaceae</taxon>
        <taxon>Colletotrichum</taxon>
        <taxon>Colletotrichum gloeosporioides species complex</taxon>
    </lineage>
</organism>
<protein>
    <submittedName>
        <fullName evidence="2">Uncharacterized protein</fullName>
    </submittedName>
</protein>
<accession>A0A8H3WCU9</accession>
<keyword evidence="1" id="KW-0472">Membrane</keyword>
<dbReference type="AlphaFoldDB" id="A0A8H3WCU9"/>
<keyword evidence="3" id="KW-1185">Reference proteome</keyword>
<evidence type="ECO:0000256" key="1">
    <source>
        <dbReference type="SAM" id="Phobius"/>
    </source>
</evidence>
<dbReference type="Proteomes" id="UP000434172">
    <property type="component" value="Unassembled WGS sequence"/>
</dbReference>
<feature type="transmembrane region" description="Helical" evidence="1">
    <location>
        <begin position="6"/>
        <end position="32"/>
    </location>
</feature>